<proteinExistence type="predicted"/>
<feature type="compositionally biased region" description="Low complexity" evidence="1">
    <location>
        <begin position="241"/>
        <end position="265"/>
    </location>
</feature>
<dbReference type="Proteomes" id="UP000019375">
    <property type="component" value="Unassembled WGS sequence"/>
</dbReference>
<keyword evidence="3" id="KW-1185">Reference proteome</keyword>
<dbReference type="AlphaFoldDB" id="A0A8J2T821"/>
<organism evidence="2 3">
    <name type="scientific">Zygosaccharomyces bailii (strain CLIB 213 / ATCC 58445 / CBS 680 / BCRC 21525 / NBRC 1098 / NCYC 1416 / NRRL Y-2227)</name>
    <dbReference type="NCBI Taxonomy" id="1333698"/>
    <lineage>
        <taxon>Eukaryota</taxon>
        <taxon>Fungi</taxon>
        <taxon>Dikarya</taxon>
        <taxon>Ascomycota</taxon>
        <taxon>Saccharomycotina</taxon>
        <taxon>Saccharomycetes</taxon>
        <taxon>Saccharomycetales</taxon>
        <taxon>Saccharomycetaceae</taxon>
        <taxon>Zygosaccharomyces</taxon>
    </lineage>
</organism>
<dbReference type="OrthoDB" id="4034416at2759"/>
<evidence type="ECO:0000313" key="2">
    <source>
        <dbReference type="EMBL" id="CDF90008.1"/>
    </source>
</evidence>
<dbReference type="InterPro" id="IPR059172">
    <property type="entry name" value="SNF6"/>
</dbReference>
<protein>
    <submittedName>
        <fullName evidence="2">ZYBA0S05-06744g1_1</fullName>
    </submittedName>
</protein>
<dbReference type="EMBL" id="HG316458">
    <property type="protein sequence ID" value="CDF90008.1"/>
    <property type="molecule type" value="Genomic_DNA"/>
</dbReference>
<feature type="region of interest" description="Disordered" evidence="1">
    <location>
        <begin position="185"/>
        <end position="354"/>
    </location>
</feature>
<reference evidence="3" key="1">
    <citation type="journal article" date="2013" name="Genome Announc.">
        <title>Genome sequence of the food spoilage yeast Zygosaccharomyces bailii CLIB 213(T).</title>
        <authorList>
            <person name="Galeote V."/>
            <person name="Bigey F."/>
            <person name="Devillers H."/>
            <person name="Neuveglise C."/>
            <person name="Dequin S."/>
        </authorList>
    </citation>
    <scope>NUCLEOTIDE SEQUENCE [LARGE SCALE GENOMIC DNA]</scope>
    <source>
        <strain evidence="3">CLIB 213 / ATCC 58445 / CBS 680 / CCRC 21525 / NBRC 1098 / NCYC 1416 / NRRL Y-2227</strain>
    </source>
</reference>
<evidence type="ECO:0000313" key="3">
    <source>
        <dbReference type="Proteomes" id="UP000019375"/>
    </source>
</evidence>
<feature type="region of interest" description="Disordered" evidence="1">
    <location>
        <begin position="1"/>
        <end position="25"/>
    </location>
</feature>
<accession>A0A8J2T821</accession>
<feature type="compositionally biased region" description="Low complexity" evidence="1">
    <location>
        <begin position="310"/>
        <end position="319"/>
    </location>
</feature>
<feature type="compositionally biased region" description="Basic and acidic residues" evidence="1">
    <location>
        <begin position="195"/>
        <end position="240"/>
    </location>
</feature>
<evidence type="ECO:0000256" key="1">
    <source>
        <dbReference type="SAM" id="MobiDB-lite"/>
    </source>
</evidence>
<dbReference type="CDD" id="cd22571">
    <property type="entry name" value="SNF6"/>
    <property type="match status" value="1"/>
</dbReference>
<feature type="compositionally biased region" description="Low complexity" evidence="1">
    <location>
        <begin position="273"/>
        <end position="286"/>
    </location>
</feature>
<name>A0A8J2T821_ZYGB2</name>
<feature type="compositionally biased region" description="Basic residues" evidence="1">
    <location>
        <begin position="1"/>
        <end position="16"/>
    </location>
</feature>
<gene>
    <name evidence="2" type="ORF">BN860_06744g</name>
</gene>
<sequence>MAVVKKRRSHHAKSSRAHQIQLQQQQQLQAKQRFENSRLRPEHMSTVAHDESDTISYRSYLLKQYIKSAELIDVLTTQLIPLDKIRPPTIYPSTLSEMEQRLEAQKVSLARTKEITDAYEWQLGENSQFLKDKLRLSENGLEEPDAILQEYKAKFGLRSRDNSVVIHRDKFLSLKGDSAEAPHDYWQSHAQAKQKQADRERKKQQEEQEAKRRLQEEQELRRQTAKEEEIRKQTLEEQHRQQQQQSQAQAQAQEQQQAQSQAQEQKGSDDIEQQQQEEQTLQDQEQAVQEQAHLELSPPSPHSQQEEQHQQPQQQQQQQPPNPNMMDSIFGEFGNEPFNNGFEDEFGDIDTAFF</sequence>